<dbReference type="OrthoDB" id="261831at2759"/>
<evidence type="ECO:0000256" key="2">
    <source>
        <dbReference type="ARBA" id="ARBA00022448"/>
    </source>
</evidence>
<feature type="region of interest" description="Disordered" evidence="9">
    <location>
        <begin position="1"/>
        <end position="86"/>
    </location>
</feature>
<keyword evidence="2" id="KW-0813">Transport</keyword>
<evidence type="ECO:0000256" key="3">
    <source>
        <dbReference type="ARBA" id="ARBA00022692"/>
    </source>
</evidence>
<evidence type="ECO:0000256" key="1">
    <source>
        <dbReference type="ARBA" id="ARBA00004394"/>
    </source>
</evidence>
<feature type="compositionally biased region" description="Basic and acidic residues" evidence="9">
    <location>
        <begin position="1"/>
        <end position="10"/>
    </location>
</feature>
<comment type="subcellular location">
    <subcellularLocation>
        <location evidence="8">Endomembrane system</location>
        <topology evidence="8">Single-pass type IV membrane protein</topology>
    </subcellularLocation>
    <subcellularLocation>
        <location evidence="1">Golgi apparatus membrane</location>
    </subcellularLocation>
</comment>
<dbReference type="FunFam" id="1.20.5.110:FF:000057">
    <property type="entry name" value="SNARE complex subunit (Bet1), putative"/>
    <property type="match status" value="1"/>
</dbReference>
<feature type="transmembrane region" description="Helical" evidence="10">
    <location>
        <begin position="162"/>
        <end position="182"/>
    </location>
</feature>
<gene>
    <name evidence="12" type="ORF">K491DRAFT_620391</name>
</gene>
<evidence type="ECO:0000256" key="7">
    <source>
        <dbReference type="ARBA" id="ARBA00023136"/>
    </source>
</evidence>
<keyword evidence="5 10" id="KW-1133">Transmembrane helix</keyword>
<dbReference type="GO" id="GO:0015031">
    <property type="term" value="P:protein transport"/>
    <property type="evidence" value="ECO:0007669"/>
    <property type="project" value="UniProtKB-KW"/>
</dbReference>
<keyword evidence="7 10" id="KW-0472">Membrane</keyword>
<protein>
    <recommendedName>
        <fullName evidence="11">t-SNARE coiled-coil homology domain-containing protein</fullName>
    </recommendedName>
</protein>
<evidence type="ECO:0000256" key="9">
    <source>
        <dbReference type="SAM" id="MobiDB-lite"/>
    </source>
</evidence>
<evidence type="ECO:0000313" key="13">
    <source>
        <dbReference type="Proteomes" id="UP000799324"/>
    </source>
</evidence>
<dbReference type="GO" id="GO:0000139">
    <property type="term" value="C:Golgi membrane"/>
    <property type="evidence" value="ECO:0007669"/>
    <property type="project" value="UniProtKB-SubCell"/>
</dbReference>
<dbReference type="PROSITE" id="PS50192">
    <property type="entry name" value="T_SNARE"/>
    <property type="match status" value="1"/>
</dbReference>
<keyword evidence="6" id="KW-0333">Golgi apparatus</keyword>
<dbReference type="EMBL" id="MU004297">
    <property type="protein sequence ID" value="KAF2660845.1"/>
    <property type="molecule type" value="Genomic_DNA"/>
</dbReference>
<sequence length="183" mass="20104">MSNRFGRDTSRNSLFSSYDNRSTSPSKHKPSRPTSGSGLGYGYTPPSSTDHLSAANAGPAFSAYPGANGSSSASPGFRPATPNSRGQYSAAVLDELESQNEDQVGVLSGKVRELKNLTHLIGNEIRDSSALAEKMNDQFENSRLKIKGTMNRMLRMAEKTGIGWRVWLGFFAFIILLFWYVWL</sequence>
<evidence type="ECO:0000259" key="11">
    <source>
        <dbReference type="PROSITE" id="PS50192"/>
    </source>
</evidence>
<accession>A0A6A6TLB9</accession>
<keyword evidence="13" id="KW-1185">Reference proteome</keyword>
<dbReference type="Proteomes" id="UP000799324">
    <property type="component" value="Unassembled WGS sequence"/>
</dbReference>
<dbReference type="CDD" id="cd15853">
    <property type="entry name" value="SNARE_Bet1"/>
    <property type="match status" value="1"/>
</dbReference>
<dbReference type="AlphaFoldDB" id="A0A6A6TLB9"/>
<dbReference type="Gene3D" id="1.20.5.110">
    <property type="match status" value="1"/>
</dbReference>
<dbReference type="SUPFAM" id="SSF58038">
    <property type="entry name" value="SNARE fusion complex"/>
    <property type="match status" value="1"/>
</dbReference>
<feature type="non-terminal residue" evidence="12">
    <location>
        <position position="183"/>
    </location>
</feature>
<feature type="compositionally biased region" description="Low complexity" evidence="9">
    <location>
        <begin position="62"/>
        <end position="76"/>
    </location>
</feature>
<name>A0A6A6TLB9_9PLEO</name>
<evidence type="ECO:0000313" key="12">
    <source>
        <dbReference type="EMBL" id="KAF2660845.1"/>
    </source>
</evidence>
<dbReference type="InterPro" id="IPR039899">
    <property type="entry name" value="BET1_SNARE"/>
</dbReference>
<keyword evidence="4" id="KW-0653">Protein transport</keyword>
<evidence type="ECO:0000256" key="4">
    <source>
        <dbReference type="ARBA" id="ARBA00022927"/>
    </source>
</evidence>
<evidence type="ECO:0000256" key="5">
    <source>
        <dbReference type="ARBA" id="ARBA00022989"/>
    </source>
</evidence>
<feature type="compositionally biased region" description="Polar residues" evidence="9">
    <location>
        <begin position="11"/>
        <end position="25"/>
    </location>
</feature>
<feature type="domain" description="T-SNARE coiled-coil homology" evidence="11">
    <location>
        <begin position="94"/>
        <end position="156"/>
    </location>
</feature>
<dbReference type="PANTHER" id="PTHR12791">
    <property type="entry name" value="GOLGI SNARE BET1-RELATED"/>
    <property type="match status" value="1"/>
</dbReference>
<evidence type="ECO:0000256" key="10">
    <source>
        <dbReference type="SAM" id="Phobius"/>
    </source>
</evidence>
<keyword evidence="3 10" id="KW-0812">Transmembrane</keyword>
<dbReference type="InterPro" id="IPR000727">
    <property type="entry name" value="T_SNARE_dom"/>
</dbReference>
<evidence type="ECO:0000256" key="8">
    <source>
        <dbReference type="ARBA" id="ARBA00046280"/>
    </source>
</evidence>
<proteinExistence type="predicted"/>
<reference evidence="12" key="1">
    <citation type="journal article" date="2020" name="Stud. Mycol.">
        <title>101 Dothideomycetes genomes: a test case for predicting lifestyles and emergence of pathogens.</title>
        <authorList>
            <person name="Haridas S."/>
            <person name="Albert R."/>
            <person name="Binder M."/>
            <person name="Bloem J."/>
            <person name="Labutti K."/>
            <person name="Salamov A."/>
            <person name="Andreopoulos B."/>
            <person name="Baker S."/>
            <person name="Barry K."/>
            <person name="Bills G."/>
            <person name="Bluhm B."/>
            <person name="Cannon C."/>
            <person name="Castanera R."/>
            <person name="Culley D."/>
            <person name="Daum C."/>
            <person name="Ezra D."/>
            <person name="Gonzalez J."/>
            <person name="Henrissat B."/>
            <person name="Kuo A."/>
            <person name="Liang C."/>
            <person name="Lipzen A."/>
            <person name="Lutzoni F."/>
            <person name="Magnuson J."/>
            <person name="Mondo S."/>
            <person name="Nolan M."/>
            <person name="Ohm R."/>
            <person name="Pangilinan J."/>
            <person name="Park H.-J."/>
            <person name="Ramirez L."/>
            <person name="Alfaro M."/>
            <person name="Sun H."/>
            <person name="Tritt A."/>
            <person name="Yoshinaga Y."/>
            <person name="Zwiers L.-H."/>
            <person name="Turgeon B."/>
            <person name="Goodwin S."/>
            <person name="Spatafora J."/>
            <person name="Crous P."/>
            <person name="Grigoriev I."/>
        </authorList>
    </citation>
    <scope>NUCLEOTIDE SEQUENCE</scope>
    <source>
        <strain evidence="12">CBS 122681</strain>
    </source>
</reference>
<evidence type="ECO:0000256" key="6">
    <source>
        <dbReference type="ARBA" id="ARBA00023034"/>
    </source>
</evidence>
<organism evidence="12 13">
    <name type="scientific">Lophiostoma macrostomum CBS 122681</name>
    <dbReference type="NCBI Taxonomy" id="1314788"/>
    <lineage>
        <taxon>Eukaryota</taxon>
        <taxon>Fungi</taxon>
        <taxon>Dikarya</taxon>
        <taxon>Ascomycota</taxon>
        <taxon>Pezizomycotina</taxon>
        <taxon>Dothideomycetes</taxon>
        <taxon>Pleosporomycetidae</taxon>
        <taxon>Pleosporales</taxon>
        <taxon>Lophiostomataceae</taxon>
        <taxon>Lophiostoma</taxon>
    </lineage>
</organism>